<evidence type="ECO:0000313" key="8">
    <source>
        <dbReference type="EMBL" id="KEO74590.1"/>
    </source>
</evidence>
<dbReference type="InterPro" id="IPR005123">
    <property type="entry name" value="Oxoglu/Fe-dep_dioxygenase_dom"/>
</dbReference>
<dbReference type="GO" id="GO:0031418">
    <property type="term" value="F:L-ascorbic acid binding"/>
    <property type="evidence" value="ECO:0007669"/>
    <property type="project" value="UniProtKB-KW"/>
</dbReference>
<evidence type="ECO:0000313" key="9">
    <source>
        <dbReference type="Proteomes" id="UP000027821"/>
    </source>
</evidence>
<dbReference type="SUPFAM" id="SSF51197">
    <property type="entry name" value="Clavaminate synthase-like"/>
    <property type="match status" value="1"/>
</dbReference>
<keyword evidence="2" id="KW-0479">Metal-binding</keyword>
<proteinExistence type="predicted"/>
<dbReference type="GO" id="GO:0071456">
    <property type="term" value="P:cellular response to hypoxia"/>
    <property type="evidence" value="ECO:0007669"/>
    <property type="project" value="TreeGrafter"/>
</dbReference>
<keyword evidence="3" id="KW-0847">Vitamin C</keyword>
<comment type="caution">
    <text evidence="8">The sequence shown here is derived from an EMBL/GenBank/DDBJ whole genome shotgun (WGS) entry which is preliminary data.</text>
</comment>
<dbReference type="PANTHER" id="PTHR12907">
    <property type="entry name" value="EGL NINE HOMOLOG-RELATED"/>
    <property type="match status" value="1"/>
</dbReference>
<dbReference type="PANTHER" id="PTHR12907:SF26">
    <property type="entry name" value="HIF PROLYL HYDROXYLASE, ISOFORM C"/>
    <property type="match status" value="1"/>
</dbReference>
<dbReference type="STRING" id="1048983.EL17_02635"/>
<gene>
    <name evidence="8" type="ORF">EL17_02635</name>
</gene>
<dbReference type="Proteomes" id="UP000027821">
    <property type="component" value="Unassembled WGS sequence"/>
</dbReference>
<dbReference type="GO" id="GO:0008198">
    <property type="term" value="F:ferrous iron binding"/>
    <property type="evidence" value="ECO:0007669"/>
    <property type="project" value="TreeGrafter"/>
</dbReference>
<sequence>MSENMDEKIADMVQEVYQNGYAVLDNFITENFRKLLLDEQQDLLRHGQFRHAGIGKGDAFSIRPEIRSDKVMWMDSFNLTPLQNQYWAMIDQVRTSINQRCFLGLRSFEAHFAMYPPGSFYLRHLDQFHQVKYRVVTIILYLNDSWTPEDGGALRMYLPSSEGEEILDIYPEGGKLVVFLSAEIPHEVMTTYKERISITGWLRDIEY</sequence>
<evidence type="ECO:0000256" key="4">
    <source>
        <dbReference type="ARBA" id="ARBA00022964"/>
    </source>
</evidence>
<dbReference type="InterPro" id="IPR051559">
    <property type="entry name" value="HIF_prolyl_hydroxylases"/>
</dbReference>
<dbReference type="Pfam" id="PF13640">
    <property type="entry name" value="2OG-FeII_Oxy_3"/>
    <property type="match status" value="1"/>
</dbReference>
<dbReference type="eggNOG" id="COG3751">
    <property type="taxonomic scope" value="Bacteria"/>
</dbReference>
<keyword evidence="5" id="KW-0560">Oxidoreductase</keyword>
<organism evidence="8 9">
    <name type="scientific">Anditalea andensis</name>
    <dbReference type="NCBI Taxonomy" id="1048983"/>
    <lineage>
        <taxon>Bacteria</taxon>
        <taxon>Pseudomonadati</taxon>
        <taxon>Bacteroidota</taxon>
        <taxon>Cytophagia</taxon>
        <taxon>Cytophagales</taxon>
        <taxon>Cytophagaceae</taxon>
        <taxon>Anditalea</taxon>
    </lineage>
</organism>
<dbReference type="Gene3D" id="2.60.120.620">
    <property type="entry name" value="q2cbj1_9rhob like domain"/>
    <property type="match status" value="1"/>
</dbReference>
<feature type="domain" description="Fe2OG dioxygenase" evidence="7">
    <location>
        <begin position="101"/>
        <end position="204"/>
    </location>
</feature>
<keyword evidence="6" id="KW-0408">Iron</keyword>
<evidence type="ECO:0000256" key="3">
    <source>
        <dbReference type="ARBA" id="ARBA00022896"/>
    </source>
</evidence>
<dbReference type="EMBL" id="JMIH01000014">
    <property type="protein sequence ID" value="KEO74590.1"/>
    <property type="molecule type" value="Genomic_DNA"/>
</dbReference>
<comment type="cofactor">
    <cofactor evidence="1">
        <name>L-ascorbate</name>
        <dbReference type="ChEBI" id="CHEBI:38290"/>
    </cofactor>
</comment>
<protein>
    <submittedName>
        <fullName evidence="8">2OG-Fe(II) oxygenase</fullName>
    </submittedName>
</protein>
<keyword evidence="9" id="KW-1185">Reference proteome</keyword>
<dbReference type="InterPro" id="IPR044862">
    <property type="entry name" value="Pro_4_hyd_alph_FE2OG_OXY"/>
</dbReference>
<accession>A0A074L2A2</accession>
<dbReference type="SMART" id="SM00702">
    <property type="entry name" value="P4Hc"/>
    <property type="match status" value="1"/>
</dbReference>
<name>A0A074L2A2_9BACT</name>
<evidence type="ECO:0000259" key="7">
    <source>
        <dbReference type="PROSITE" id="PS51471"/>
    </source>
</evidence>
<dbReference type="PROSITE" id="PS51471">
    <property type="entry name" value="FE2OG_OXY"/>
    <property type="match status" value="1"/>
</dbReference>
<dbReference type="GO" id="GO:0031543">
    <property type="term" value="F:peptidyl-proline dioxygenase activity"/>
    <property type="evidence" value="ECO:0007669"/>
    <property type="project" value="TreeGrafter"/>
</dbReference>
<reference evidence="8 9" key="1">
    <citation type="submission" date="2014-04" db="EMBL/GenBank/DDBJ databases">
        <title>Characterization and application of a salt tolerant electro-active bacterium.</title>
        <authorList>
            <person name="Yang L."/>
            <person name="Wei S."/>
            <person name="Tay Q.X.M."/>
        </authorList>
    </citation>
    <scope>NUCLEOTIDE SEQUENCE [LARGE SCALE GENOMIC DNA]</scope>
    <source>
        <strain evidence="8 9">LY1</strain>
    </source>
</reference>
<keyword evidence="4" id="KW-0223">Dioxygenase</keyword>
<evidence type="ECO:0000256" key="5">
    <source>
        <dbReference type="ARBA" id="ARBA00023002"/>
    </source>
</evidence>
<dbReference type="AlphaFoldDB" id="A0A074L2A2"/>
<evidence type="ECO:0000256" key="1">
    <source>
        <dbReference type="ARBA" id="ARBA00001961"/>
    </source>
</evidence>
<dbReference type="RefSeq" id="WP_035070471.1">
    <property type="nucleotide sequence ID" value="NZ_JMIH01000014.1"/>
</dbReference>
<evidence type="ECO:0000256" key="2">
    <source>
        <dbReference type="ARBA" id="ARBA00022723"/>
    </source>
</evidence>
<dbReference type="InterPro" id="IPR006620">
    <property type="entry name" value="Pro_4_hyd_alph"/>
</dbReference>
<evidence type="ECO:0000256" key="6">
    <source>
        <dbReference type="ARBA" id="ARBA00023004"/>
    </source>
</evidence>